<keyword evidence="8 11" id="KW-0413">Isomerase</keyword>
<proteinExistence type="predicted"/>
<feature type="region of interest" description="Disordered" evidence="12">
    <location>
        <begin position="95"/>
        <end position="184"/>
    </location>
</feature>
<evidence type="ECO:0000259" key="13">
    <source>
        <dbReference type="PROSITE" id="PS50020"/>
    </source>
</evidence>
<evidence type="ECO:0000256" key="4">
    <source>
        <dbReference type="ARBA" id="ARBA00013194"/>
    </source>
</evidence>
<protein>
    <recommendedName>
        <fullName evidence="4">peptidylprolyl isomerase</fullName>
        <ecNumber evidence="4">5.2.1.8</ecNumber>
    </recommendedName>
</protein>
<dbReference type="SMART" id="SM00456">
    <property type="entry name" value="WW"/>
    <property type="match status" value="1"/>
</dbReference>
<evidence type="ECO:0000313" key="15">
    <source>
        <dbReference type="EMBL" id="KAG7340572.1"/>
    </source>
</evidence>
<reference evidence="15" key="1">
    <citation type="journal article" date="2021" name="Sci. Rep.">
        <title>Diploid genomic architecture of Nitzschia inconspicua, an elite biomass production diatom.</title>
        <authorList>
            <person name="Oliver A."/>
            <person name="Podell S."/>
            <person name="Pinowska A."/>
            <person name="Traller J.C."/>
            <person name="Smith S.R."/>
            <person name="McClure R."/>
            <person name="Beliaev A."/>
            <person name="Bohutskyi P."/>
            <person name="Hill E.A."/>
            <person name="Rabines A."/>
            <person name="Zheng H."/>
            <person name="Allen L.Z."/>
            <person name="Kuo A."/>
            <person name="Grigoriev I.V."/>
            <person name="Allen A.E."/>
            <person name="Hazlebeck D."/>
            <person name="Allen E.E."/>
        </authorList>
    </citation>
    <scope>NUCLEOTIDE SEQUENCE</scope>
    <source>
        <strain evidence="15">Hildebrandi</strain>
    </source>
</reference>
<evidence type="ECO:0000256" key="6">
    <source>
        <dbReference type="ARBA" id="ARBA00023110"/>
    </source>
</evidence>
<evidence type="ECO:0000256" key="1">
    <source>
        <dbReference type="ARBA" id="ARBA00000971"/>
    </source>
</evidence>
<evidence type="ECO:0000256" key="10">
    <source>
        <dbReference type="ARBA" id="ARBA00066165"/>
    </source>
</evidence>
<comment type="subcellular location">
    <subcellularLocation>
        <location evidence="3">Host cytoplasm</location>
    </subcellularLocation>
    <subcellularLocation>
        <location evidence="2">Host nucleus</location>
    </subcellularLocation>
</comment>
<comment type="function">
    <text evidence="9">Peptidyl-prolyl cis/trans isomerase (PPIase) that acts as a key virulence factor by promoting host leukocyte transformation. Binds to and isomerizes specific phosphorylated Ser/Thr-Pro (pSer/Thr-Pro) motifs in a subset of proteins, resulting in conformational changes in the proteins. Promotes host leukocyte transformation by binding to phosphorylated host FBXW7, disrupting dimerization and promoting FBXW7 autoubiquitination and subsequent degradation. Degradation of host FBXW7, leads to stabilization of JUN, which promotes cell transformation.</text>
</comment>
<dbReference type="OrthoDB" id="2530521at2759"/>
<dbReference type="InterPro" id="IPR000297">
    <property type="entry name" value="PPIase_PpiC"/>
</dbReference>
<dbReference type="AlphaFoldDB" id="A0A9K3PAP2"/>
<evidence type="ECO:0000256" key="3">
    <source>
        <dbReference type="ARBA" id="ARBA00004192"/>
    </source>
</evidence>
<feature type="domain" description="WW" evidence="13">
    <location>
        <begin position="42"/>
        <end position="77"/>
    </location>
</feature>
<keyword evidence="16" id="KW-1185">Reference proteome</keyword>
<dbReference type="Pfam" id="PF00639">
    <property type="entry name" value="Rotamase"/>
    <property type="match status" value="1"/>
</dbReference>
<dbReference type="Proteomes" id="UP000693970">
    <property type="component" value="Unassembled WGS sequence"/>
</dbReference>
<dbReference type="PANTHER" id="PTHR10657">
    <property type="entry name" value="PEPTIDYL-PROLYL CIS-TRANS ISOMERASE"/>
    <property type="match status" value="1"/>
</dbReference>
<dbReference type="GO" id="GO:0030430">
    <property type="term" value="C:host cell cytoplasm"/>
    <property type="evidence" value="ECO:0007669"/>
    <property type="project" value="UniProtKB-SubCell"/>
</dbReference>
<feature type="region of interest" description="Disordered" evidence="12">
    <location>
        <begin position="19"/>
        <end position="47"/>
    </location>
</feature>
<dbReference type="GO" id="GO:0042025">
    <property type="term" value="C:host cell nucleus"/>
    <property type="evidence" value="ECO:0007669"/>
    <property type="project" value="UniProtKB-SubCell"/>
</dbReference>
<evidence type="ECO:0000256" key="8">
    <source>
        <dbReference type="ARBA" id="ARBA00023235"/>
    </source>
</evidence>
<sequence>MDETMDAAAVADAVAAFTTAGPLPPTTSTTTMLSPQPQQQPPTLPPGWILKESMSNPGYFYYYHMDTGISTWDPPVMVVDQLNVQETLDALQPSEQLHQHQQYQQQQGPVPMQEDDPSPMDSTQPPVLPSVLKKRSADSSSLISSSSEQQQQQKEKKRRKATVESSSASTTTTTTTPANDGGPAEVRVLHILKKHEGSRRPSSWRNPKITATKEEAHEELQGLLEILQEEANNPKELRATFEELARTESDCSSAKRGGDLGFFGRKKMQPAFEEASFALKKGEMTKTIVDTSSGSHIILRIG</sequence>
<feature type="domain" description="PpiC" evidence="14">
    <location>
        <begin position="183"/>
        <end position="302"/>
    </location>
</feature>
<evidence type="ECO:0000256" key="11">
    <source>
        <dbReference type="PROSITE-ProRule" id="PRU00278"/>
    </source>
</evidence>
<dbReference type="InterPro" id="IPR023058">
    <property type="entry name" value="PPIase_PpiC_CS"/>
</dbReference>
<feature type="compositionally biased region" description="Low complexity" evidence="12">
    <location>
        <begin position="138"/>
        <end position="152"/>
    </location>
</feature>
<dbReference type="PROSITE" id="PS01096">
    <property type="entry name" value="PPIC_PPIASE_1"/>
    <property type="match status" value="1"/>
</dbReference>
<keyword evidence="7" id="KW-1035">Host cytoplasm</keyword>
<feature type="compositionally biased region" description="Low complexity" evidence="12">
    <location>
        <begin position="26"/>
        <end position="37"/>
    </location>
</feature>
<feature type="compositionally biased region" description="Low complexity" evidence="12">
    <location>
        <begin position="165"/>
        <end position="176"/>
    </location>
</feature>
<dbReference type="InterPro" id="IPR001202">
    <property type="entry name" value="WW_dom"/>
</dbReference>
<dbReference type="GO" id="GO:0003755">
    <property type="term" value="F:peptidyl-prolyl cis-trans isomerase activity"/>
    <property type="evidence" value="ECO:0007669"/>
    <property type="project" value="UniProtKB-KW"/>
</dbReference>
<dbReference type="EC" id="5.2.1.8" evidence="4"/>
<accession>A0A9K3PAP2</accession>
<dbReference type="EMBL" id="JAGRRH010000027">
    <property type="protein sequence ID" value="KAG7340572.1"/>
    <property type="molecule type" value="Genomic_DNA"/>
</dbReference>
<dbReference type="PANTHER" id="PTHR10657:SF4">
    <property type="entry name" value="PEPTIDYL-PROLYL CIS-TRANS ISOMERASE-RELATED"/>
    <property type="match status" value="1"/>
</dbReference>
<evidence type="ECO:0000256" key="12">
    <source>
        <dbReference type="SAM" id="MobiDB-lite"/>
    </source>
</evidence>
<keyword evidence="6 11" id="KW-0697">Rotamase</keyword>
<dbReference type="GO" id="GO:0005634">
    <property type="term" value="C:nucleus"/>
    <property type="evidence" value="ECO:0007669"/>
    <property type="project" value="TreeGrafter"/>
</dbReference>
<keyword evidence="5" id="KW-1048">Host nucleus</keyword>
<dbReference type="GO" id="GO:0005829">
    <property type="term" value="C:cytosol"/>
    <property type="evidence" value="ECO:0007669"/>
    <property type="project" value="TreeGrafter"/>
</dbReference>
<dbReference type="PROSITE" id="PS50198">
    <property type="entry name" value="PPIC_PPIASE_2"/>
    <property type="match status" value="1"/>
</dbReference>
<evidence type="ECO:0000256" key="7">
    <source>
        <dbReference type="ARBA" id="ARBA00023200"/>
    </source>
</evidence>
<feature type="compositionally biased region" description="Low complexity" evidence="12">
    <location>
        <begin position="95"/>
        <end position="112"/>
    </location>
</feature>
<evidence type="ECO:0000313" key="16">
    <source>
        <dbReference type="Proteomes" id="UP000693970"/>
    </source>
</evidence>
<evidence type="ECO:0000256" key="9">
    <source>
        <dbReference type="ARBA" id="ARBA00054022"/>
    </source>
</evidence>
<dbReference type="InterPro" id="IPR051370">
    <property type="entry name" value="PPIase_Pin1"/>
</dbReference>
<evidence type="ECO:0000256" key="5">
    <source>
        <dbReference type="ARBA" id="ARBA00022562"/>
    </source>
</evidence>
<name>A0A9K3PAP2_9STRA</name>
<gene>
    <name evidence="15" type="ORF">IV203_024115</name>
</gene>
<evidence type="ECO:0000256" key="2">
    <source>
        <dbReference type="ARBA" id="ARBA00004147"/>
    </source>
</evidence>
<evidence type="ECO:0000259" key="14">
    <source>
        <dbReference type="PROSITE" id="PS50198"/>
    </source>
</evidence>
<organism evidence="15 16">
    <name type="scientific">Nitzschia inconspicua</name>
    <dbReference type="NCBI Taxonomy" id="303405"/>
    <lineage>
        <taxon>Eukaryota</taxon>
        <taxon>Sar</taxon>
        <taxon>Stramenopiles</taxon>
        <taxon>Ochrophyta</taxon>
        <taxon>Bacillariophyta</taxon>
        <taxon>Bacillariophyceae</taxon>
        <taxon>Bacillariophycidae</taxon>
        <taxon>Bacillariales</taxon>
        <taxon>Bacillariaceae</taxon>
        <taxon>Nitzschia</taxon>
    </lineage>
</organism>
<dbReference type="PROSITE" id="PS50020">
    <property type="entry name" value="WW_DOMAIN_2"/>
    <property type="match status" value="1"/>
</dbReference>
<dbReference type="CDD" id="cd00201">
    <property type="entry name" value="WW"/>
    <property type="match status" value="1"/>
</dbReference>
<reference evidence="15" key="2">
    <citation type="submission" date="2021-04" db="EMBL/GenBank/DDBJ databases">
        <authorList>
            <person name="Podell S."/>
        </authorList>
    </citation>
    <scope>NUCLEOTIDE SEQUENCE</scope>
    <source>
        <strain evidence="15">Hildebrandi</strain>
    </source>
</reference>
<dbReference type="FunFam" id="3.10.50.40:FF:000010">
    <property type="entry name" value="Peptidyl-prolyl cis-trans isomerase Pin1"/>
    <property type="match status" value="1"/>
</dbReference>
<comment type="caution">
    <text evidence="15">The sequence shown here is derived from an EMBL/GenBank/DDBJ whole genome shotgun (WGS) entry which is preliminary data.</text>
</comment>
<comment type="subunit">
    <text evidence="10">Interacts with host FBXW7; leading to FBXW7 autoubiquitination and subsequent degradation.</text>
</comment>
<comment type="catalytic activity">
    <reaction evidence="1">
        <text>[protein]-peptidylproline (omega=180) = [protein]-peptidylproline (omega=0)</text>
        <dbReference type="Rhea" id="RHEA:16237"/>
        <dbReference type="Rhea" id="RHEA-COMP:10747"/>
        <dbReference type="Rhea" id="RHEA-COMP:10748"/>
        <dbReference type="ChEBI" id="CHEBI:83833"/>
        <dbReference type="ChEBI" id="CHEBI:83834"/>
        <dbReference type="EC" id="5.2.1.8"/>
    </reaction>
</comment>